<organism evidence="1 2">
    <name type="scientific">Ktedonosporobacter rubrisoli</name>
    <dbReference type="NCBI Taxonomy" id="2509675"/>
    <lineage>
        <taxon>Bacteria</taxon>
        <taxon>Bacillati</taxon>
        <taxon>Chloroflexota</taxon>
        <taxon>Ktedonobacteria</taxon>
        <taxon>Ktedonobacterales</taxon>
        <taxon>Ktedonosporobacteraceae</taxon>
        <taxon>Ktedonosporobacter</taxon>
    </lineage>
</organism>
<proteinExistence type="predicted"/>
<evidence type="ECO:0000313" key="2">
    <source>
        <dbReference type="Proteomes" id="UP000290365"/>
    </source>
</evidence>
<evidence type="ECO:0000313" key="1">
    <source>
        <dbReference type="EMBL" id="QBD77114.1"/>
    </source>
</evidence>
<protein>
    <submittedName>
        <fullName evidence="1">Uncharacterized protein</fullName>
    </submittedName>
</protein>
<gene>
    <name evidence="1" type="ORF">EPA93_14335</name>
</gene>
<accession>A0A4P6JPE1</accession>
<name>A0A4P6JPE1_KTERU</name>
<dbReference type="AlphaFoldDB" id="A0A4P6JPE1"/>
<keyword evidence="2" id="KW-1185">Reference proteome</keyword>
<dbReference type="RefSeq" id="WP_129888177.1">
    <property type="nucleotide sequence ID" value="NZ_CP035758.1"/>
</dbReference>
<reference evidence="1 2" key="1">
    <citation type="submission" date="2019-01" db="EMBL/GenBank/DDBJ databases">
        <title>Ktedonosporobacter rubrisoli SCAWS-G2.</title>
        <authorList>
            <person name="Huang Y."/>
            <person name="Yan B."/>
        </authorList>
    </citation>
    <scope>NUCLEOTIDE SEQUENCE [LARGE SCALE GENOMIC DNA]</scope>
    <source>
        <strain evidence="1 2">SCAWS-G2</strain>
    </source>
</reference>
<dbReference type="KEGG" id="kbs:EPA93_14335"/>
<dbReference type="Proteomes" id="UP000290365">
    <property type="component" value="Chromosome"/>
</dbReference>
<dbReference type="EMBL" id="CP035758">
    <property type="protein sequence ID" value="QBD77114.1"/>
    <property type="molecule type" value="Genomic_DNA"/>
</dbReference>
<dbReference type="OrthoDB" id="150704at2"/>
<sequence length="105" mass="11711">MSSITDALVTIQTSSQSMPSTPPWFGEVAMAAHSLRHVGVLSTIEERVRFALCRFGQYDVIDFVVVLLGYTISGERTLDALIECVQPFAASFMVLFGRERLIVRR</sequence>